<proteinExistence type="predicted"/>
<dbReference type="STRING" id="1385510.GCA_000425205_03451"/>
<accession>A0A0A5G7K0</accession>
<dbReference type="RefSeq" id="WP_231572148.1">
    <property type="nucleotide sequence ID" value="NZ_AULI01000020.1"/>
</dbReference>
<organism evidence="1 2">
    <name type="scientific">Pontibacillus halophilus JSM 076056 = DSM 19796</name>
    <dbReference type="NCBI Taxonomy" id="1385510"/>
    <lineage>
        <taxon>Bacteria</taxon>
        <taxon>Bacillati</taxon>
        <taxon>Bacillota</taxon>
        <taxon>Bacilli</taxon>
        <taxon>Bacillales</taxon>
        <taxon>Bacillaceae</taxon>
        <taxon>Pontibacillus</taxon>
    </lineage>
</organism>
<keyword evidence="2" id="KW-1185">Reference proteome</keyword>
<dbReference type="Proteomes" id="UP000030528">
    <property type="component" value="Unassembled WGS sequence"/>
</dbReference>
<comment type="caution">
    <text evidence="1">The sequence shown here is derived from an EMBL/GenBank/DDBJ whole genome shotgun (WGS) entry which is preliminary data.</text>
</comment>
<evidence type="ECO:0000313" key="1">
    <source>
        <dbReference type="EMBL" id="KGX87158.1"/>
    </source>
</evidence>
<sequence length="86" mass="9834">MKHQVAAMSQSLRTRWEVVEDGIQTDLSQSEVGKDHGRRGSTKAHNEILKIIDSAPDYESFVRELNEWASKRMKNGVLDLPEGLRR</sequence>
<dbReference type="EMBL" id="AVPE01000035">
    <property type="protein sequence ID" value="KGX87158.1"/>
    <property type="molecule type" value="Genomic_DNA"/>
</dbReference>
<gene>
    <name evidence="1" type="ORF">N781_15865</name>
</gene>
<dbReference type="eggNOG" id="ENOG5032TXX">
    <property type="taxonomic scope" value="Bacteria"/>
</dbReference>
<name>A0A0A5G7K0_9BACI</name>
<reference evidence="1 2" key="1">
    <citation type="submission" date="2013-08" db="EMBL/GenBank/DDBJ databases">
        <authorList>
            <person name="Huang J."/>
            <person name="Wang G."/>
        </authorList>
    </citation>
    <scope>NUCLEOTIDE SEQUENCE [LARGE SCALE GENOMIC DNA]</scope>
    <source>
        <strain evidence="1 2">JSM 076056</strain>
    </source>
</reference>
<dbReference type="AlphaFoldDB" id="A0A0A5G7K0"/>
<evidence type="ECO:0000313" key="2">
    <source>
        <dbReference type="Proteomes" id="UP000030528"/>
    </source>
</evidence>
<protein>
    <submittedName>
        <fullName evidence="1">Uncharacterized protein</fullName>
    </submittedName>
</protein>